<dbReference type="EMBL" id="CAKMAB010000004">
    <property type="protein sequence ID" value="CAH1054819.1"/>
    <property type="molecule type" value="Genomic_DNA"/>
</dbReference>
<keyword evidence="2" id="KW-1185">Reference proteome</keyword>
<accession>A0ABN8FAV1</accession>
<name>A0ABN8FAV1_9BACL</name>
<organism evidence="1 2">
    <name type="scientific">Paenibacillus pseudetheri</name>
    <dbReference type="NCBI Taxonomy" id="2897682"/>
    <lineage>
        <taxon>Bacteria</taxon>
        <taxon>Bacillati</taxon>
        <taxon>Bacillota</taxon>
        <taxon>Bacilli</taxon>
        <taxon>Bacillales</taxon>
        <taxon>Paenibacillaceae</taxon>
        <taxon>Paenibacillus</taxon>
    </lineage>
</organism>
<comment type="caution">
    <text evidence="1">The sequence shown here is derived from an EMBL/GenBank/DDBJ whole genome shotgun (WGS) entry which is preliminary data.</text>
</comment>
<protein>
    <submittedName>
        <fullName evidence="1">Uncharacterized protein</fullName>
    </submittedName>
</protein>
<evidence type="ECO:0000313" key="2">
    <source>
        <dbReference type="Proteomes" id="UP000838749"/>
    </source>
</evidence>
<gene>
    <name evidence="1" type="ORF">PAECIP111894_00969</name>
</gene>
<evidence type="ECO:0000313" key="1">
    <source>
        <dbReference type="EMBL" id="CAH1054819.1"/>
    </source>
</evidence>
<reference evidence="1" key="1">
    <citation type="submission" date="2021-12" db="EMBL/GenBank/DDBJ databases">
        <authorList>
            <person name="Criscuolo A."/>
        </authorList>
    </citation>
    <scope>NUCLEOTIDE SEQUENCE</scope>
    <source>
        <strain evidence="1">CIP111894</strain>
    </source>
</reference>
<proteinExistence type="predicted"/>
<dbReference type="Proteomes" id="UP000838749">
    <property type="component" value="Unassembled WGS sequence"/>
</dbReference>
<sequence length="46" mass="5452">MQSTMIWSYLVYSALHQLILQKKSEVLKMGYHIMVNLLADRTKLVR</sequence>